<dbReference type="EnsemblPlants" id="AVESA.00010b.r2.6AG1042420.1">
    <property type="protein sequence ID" value="AVESA.00010b.r2.6AG1042420.1.CDS.1"/>
    <property type="gene ID" value="AVESA.00010b.r2.6AG1042420"/>
</dbReference>
<accession>A0ACD5YP35</accession>
<evidence type="ECO:0000313" key="1">
    <source>
        <dbReference type="EnsemblPlants" id="AVESA.00010b.r2.6AG1042420.1.CDS.1"/>
    </source>
</evidence>
<organism evidence="1 2">
    <name type="scientific">Avena sativa</name>
    <name type="common">Oat</name>
    <dbReference type="NCBI Taxonomy" id="4498"/>
    <lineage>
        <taxon>Eukaryota</taxon>
        <taxon>Viridiplantae</taxon>
        <taxon>Streptophyta</taxon>
        <taxon>Embryophyta</taxon>
        <taxon>Tracheophyta</taxon>
        <taxon>Spermatophyta</taxon>
        <taxon>Magnoliopsida</taxon>
        <taxon>Liliopsida</taxon>
        <taxon>Poales</taxon>
        <taxon>Poaceae</taxon>
        <taxon>BOP clade</taxon>
        <taxon>Pooideae</taxon>
        <taxon>Poodae</taxon>
        <taxon>Poeae</taxon>
        <taxon>Poeae Chloroplast Group 1 (Aveneae type)</taxon>
        <taxon>Aveninae</taxon>
        <taxon>Avena</taxon>
    </lineage>
</organism>
<proteinExistence type="predicted"/>
<reference evidence="1" key="1">
    <citation type="submission" date="2021-05" db="EMBL/GenBank/DDBJ databases">
        <authorList>
            <person name="Scholz U."/>
            <person name="Mascher M."/>
            <person name="Fiebig A."/>
        </authorList>
    </citation>
    <scope>NUCLEOTIDE SEQUENCE [LARGE SCALE GENOMIC DNA]</scope>
</reference>
<protein>
    <submittedName>
        <fullName evidence="1">Uncharacterized protein</fullName>
    </submittedName>
</protein>
<evidence type="ECO:0000313" key="2">
    <source>
        <dbReference type="Proteomes" id="UP001732700"/>
    </source>
</evidence>
<name>A0ACD5YP35_AVESA</name>
<keyword evidence="2" id="KW-1185">Reference proteome</keyword>
<sequence length="330" mass="35995">MHLLGMAMGAAVKAVRCVRRKKDRDLNNNKKKNTKKKGDLNNGECLTRPNSHGTTGGRSFSFEEMLVATRYFSETRVIGSGGKGRVFRGVVVDVDGKHDTEVAIKRAHPSPGQSAREFRAEIESLCKVRHRHLVLLLGSCSSNKDGETLLVYRYMPRGTLRDHLMTSGAGAKPAGMPWWRRLDACMGAARGLHCLHAGGVVHGAVKASNVLLDDSRVAKLSDYGLSKGATMESDVYSFGVLLFEVLMAWLRGDMARGLADYALECHGNGTLIDAVDPAIKDQVTPECLEKFAETAVECLAGNGMERPAMGDVLWNLELAVQLQLLNSKRT</sequence>
<reference evidence="1" key="2">
    <citation type="submission" date="2025-09" db="UniProtKB">
        <authorList>
            <consortium name="EnsemblPlants"/>
        </authorList>
    </citation>
    <scope>IDENTIFICATION</scope>
</reference>
<dbReference type="Proteomes" id="UP001732700">
    <property type="component" value="Chromosome 6A"/>
</dbReference>